<dbReference type="STRING" id="436010.A0A165YI67"/>
<dbReference type="GO" id="GO:0000993">
    <property type="term" value="F:RNA polymerase II complex binding"/>
    <property type="evidence" value="ECO:0007669"/>
    <property type="project" value="InterPro"/>
</dbReference>
<evidence type="ECO:0000259" key="1">
    <source>
        <dbReference type="Pfam" id="PF21936"/>
    </source>
</evidence>
<dbReference type="GO" id="GO:0005737">
    <property type="term" value="C:cytoplasm"/>
    <property type="evidence" value="ECO:0007669"/>
    <property type="project" value="TreeGrafter"/>
</dbReference>
<dbReference type="Pfam" id="PF21936">
    <property type="entry name" value="Pcf11_C"/>
    <property type="match status" value="1"/>
</dbReference>
<dbReference type="GO" id="GO:0003729">
    <property type="term" value="F:mRNA binding"/>
    <property type="evidence" value="ECO:0007669"/>
    <property type="project" value="InterPro"/>
</dbReference>
<feature type="domain" description="Pcf11 C-terminal" evidence="1">
    <location>
        <begin position="95"/>
        <end position="138"/>
    </location>
</feature>
<dbReference type="EMBL" id="KV417697">
    <property type="protein sequence ID" value="KZP09586.1"/>
    <property type="molecule type" value="Genomic_DNA"/>
</dbReference>
<gene>
    <name evidence="2" type="ORF">FIBSPDRAFT_701190</name>
</gene>
<evidence type="ECO:0000313" key="3">
    <source>
        <dbReference type="Proteomes" id="UP000076532"/>
    </source>
</evidence>
<protein>
    <recommendedName>
        <fullName evidence="1">Pcf11 C-terminal domain-containing protein</fullName>
    </recommendedName>
</protein>
<dbReference type="GO" id="GO:0006369">
    <property type="term" value="P:termination of RNA polymerase II transcription"/>
    <property type="evidence" value="ECO:0007669"/>
    <property type="project" value="InterPro"/>
</dbReference>
<dbReference type="AlphaFoldDB" id="A0A165YI67"/>
<keyword evidence="3" id="KW-1185">Reference proteome</keyword>
<dbReference type="GO" id="GO:0005849">
    <property type="term" value="C:mRNA cleavage factor complex"/>
    <property type="evidence" value="ECO:0007669"/>
    <property type="project" value="TreeGrafter"/>
</dbReference>
<reference evidence="2 3" key="1">
    <citation type="journal article" date="2016" name="Mol. Biol. Evol.">
        <title>Comparative Genomics of Early-Diverging Mushroom-Forming Fungi Provides Insights into the Origins of Lignocellulose Decay Capabilities.</title>
        <authorList>
            <person name="Nagy L.G."/>
            <person name="Riley R."/>
            <person name="Tritt A."/>
            <person name="Adam C."/>
            <person name="Daum C."/>
            <person name="Floudas D."/>
            <person name="Sun H."/>
            <person name="Yadav J.S."/>
            <person name="Pangilinan J."/>
            <person name="Larsson K.H."/>
            <person name="Matsuura K."/>
            <person name="Barry K."/>
            <person name="Labutti K."/>
            <person name="Kuo R."/>
            <person name="Ohm R.A."/>
            <person name="Bhattacharya S.S."/>
            <person name="Shirouzu T."/>
            <person name="Yoshinaga Y."/>
            <person name="Martin F.M."/>
            <person name="Grigoriev I.V."/>
            <person name="Hibbett D.S."/>
        </authorList>
    </citation>
    <scope>NUCLEOTIDE SEQUENCE [LARGE SCALE GENOMIC DNA]</scope>
    <source>
        <strain evidence="2 3">CBS 109695</strain>
    </source>
</reference>
<dbReference type="InterPro" id="IPR045154">
    <property type="entry name" value="PCF11-like"/>
</dbReference>
<dbReference type="OrthoDB" id="2129491at2759"/>
<organism evidence="2 3">
    <name type="scientific">Athelia psychrophila</name>
    <dbReference type="NCBI Taxonomy" id="1759441"/>
    <lineage>
        <taxon>Eukaryota</taxon>
        <taxon>Fungi</taxon>
        <taxon>Dikarya</taxon>
        <taxon>Basidiomycota</taxon>
        <taxon>Agaricomycotina</taxon>
        <taxon>Agaricomycetes</taxon>
        <taxon>Agaricomycetidae</taxon>
        <taxon>Atheliales</taxon>
        <taxon>Atheliaceae</taxon>
        <taxon>Athelia</taxon>
    </lineage>
</organism>
<evidence type="ECO:0000313" key="2">
    <source>
        <dbReference type="EMBL" id="KZP09586.1"/>
    </source>
</evidence>
<name>A0A165YI67_9AGAM</name>
<feature type="non-terminal residue" evidence="2">
    <location>
        <position position="138"/>
    </location>
</feature>
<accession>A0A165YI67</accession>
<dbReference type="Proteomes" id="UP000076532">
    <property type="component" value="Unassembled WGS sequence"/>
</dbReference>
<proteinExistence type="predicted"/>
<feature type="non-terminal residue" evidence="2">
    <location>
        <position position="1"/>
    </location>
</feature>
<dbReference type="GO" id="GO:0031124">
    <property type="term" value="P:mRNA 3'-end processing"/>
    <property type="evidence" value="ECO:0007669"/>
    <property type="project" value="InterPro"/>
</dbReference>
<dbReference type="InterPro" id="IPR054127">
    <property type="entry name" value="Pcf11_C"/>
</dbReference>
<dbReference type="PANTHER" id="PTHR15921:SF3">
    <property type="entry name" value="PRE-MRNA CLEAVAGE COMPLEX 2 PROTEIN PCF11"/>
    <property type="match status" value="1"/>
</dbReference>
<dbReference type="PANTHER" id="PTHR15921">
    <property type="entry name" value="PRE-MRNA CLEAVAGE COMPLEX II"/>
    <property type="match status" value="1"/>
</dbReference>
<sequence>RLAVQCKQCGIRFADSTSGKKDMQDHLDMHFRQNCKANQNIRRGHSRSWFIGVEDWTHDIYTDVKGKSAEGHRPFKNAKAAAEFEKRDADLRALFIVVPPGDEAKPISCPICKETIKSEFLEDDEDWVWKNAILKDDK</sequence>